<dbReference type="InterPro" id="IPR029058">
    <property type="entry name" value="AB_hydrolase_fold"/>
</dbReference>
<dbReference type="Gene3D" id="3.40.50.1820">
    <property type="entry name" value="alpha/beta hydrolase"/>
    <property type="match status" value="1"/>
</dbReference>
<gene>
    <name evidence="1" type="ORF">BCY86_00900</name>
</gene>
<reference evidence="1 2" key="1">
    <citation type="submission" date="2016-08" db="EMBL/GenBank/DDBJ databases">
        <title>Identification and validation of antigenic proteins from Pajaroellobacter abortibovis using de-novo genome sequence assembly and reverse vaccinology.</title>
        <authorList>
            <person name="Welly B.T."/>
            <person name="Miller M.R."/>
            <person name="Stott J.L."/>
            <person name="Blanchard M.T."/>
            <person name="Islas-Trejo A.D."/>
            <person name="O'Rourke S.M."/>
            <person name="Young A.E."/>
            <person name="Medrano J.F."/>
            <person name="Van Eenennaam A.L."/>
        </authorList>
    </citation>
    <scope>NUCLEOTIDE SEQUENCE [LARGE SCALE GENOMIC DNA]</scope>
    <source>
        <strain evidence="1 2">BTF92-0548A/99-0131</strain>
    </source>
</reference>
<dbReference type="STRING" id="1882918.BCY86_00900"/>
<name>A0A1L6MV78_9BACT</name>
<evidence type="ECO:0000313" key="1">
    <source>
        <dbReference type="EMBL" id="APR99396.1"/>
    </source>
</evidence>
<organism evidence="1 2">
    <name type="scientific">Pajaroellobacter abortibovis</name>
    <dbReference type="NCBI Taxonomy" id="1882918"/>
    <lineage>
        <taxon>Bacteria</taxon>
        <taxon>Pseudomonadati</taxon>
        <taxon>Myxococcota</taxon>
        <taxon>Polyangia</taxon>
        <taxon>Polyangiales</taxon>
        <taxon>Polyangiaceae</taxon>
    </lineage>
</organism>
<keyword evidence="2" id="KW-1185">Reference proteome</keyword>
<dbReference type="SUPFAM" id="SSF53474">
    <property type="entry name" value="alpha/beta-Hydrolases"/>
    <property type="match status" value="1"/>
</dbReference>
<accession>A0A1L6MV78</accession>
<evidence type="ECO:0000313" key="2">
    <source>
        <dbReference type="Proteomes" id="UP000185544"/>
    </source>
</evidence>
<dbReference type="KEGG" id="pabo:BCY86_00900"/>
<evidence type="ECO:0008006" key="3">
    <source>
        <dbReference type="Google" id="ProtNLM"/>
    </source>
</evidence>
<dbReference type="OrthoDB" id="9764953at2"/>
<dbReference type="AlphaFoldDB" id="A0A1L6MV78"/>
<proteinExistence type="predicted"/>
<dbReference type="Proteomes" id="UP000185544">
    <property type="component" value="Chromosome"/>
</dbReference>
<dbReference type="RefSeq" id="WP_075276044.1">
    <property type="nucleotide sequence ID" value="NZ_CP016908.1"/>
</dbReference>
<dbReference type="EMBL" id="CP016908">
    <property type="protein sequence ID" value="APR99396.1"/>
    <property type="molecule type" value="Genomic_DNA"/>
</dbReference>
<sequence length="259" mass="29148">MKRGGFTKNVWGYQASQMLILMIAVWGLSGSVAAAPKKSVPERKLQKLEIPGASPAFYFKPKKKGRSPVFIYLHGRHGYPESDCQRWSSLVYDLGWLVCPQGPTNEGEGARSWNNGSIVGRRIMEAALIALSKKYKGRVQMRGNLVIGFSEGAYIAMQVGLYDPGRWSRWLILGASDQYWLGDRDPFLQKNKKRIARVYLLTGKHDEVAPQTLRVGATLKKMKIPHHVQIIKGLGHEVALEKRASIYRKALQWLITGRS</sequence>
<protein>
    <recommendedName>
        <fullName evidence="3">Phospholipase/carboxylesterase/thioesterase domain-containing protein</fullName>
    </recommendedName>
</protein>